<keyword evidence="2" id="KW-0560">Oxidoreductase</keyword>
<feature type="signal peptide" evidence="1">
    <location>
        <begin position="1"/>
        <end position="23"/>
    </location>
</feature>
<protein>
    <submittedName>
        <fullName evidence="2">Quercetin dioxygenase-like cupin family protein</fullName>
    </submittedName>
</protein>
<accession>A0A7W6NZB7</accession>
<evidence type="ECO:0000256" key="1">
    <source>
        <dbReference type="SAM" id="SignalP"/>
    </source>
</evidence>
<dbReference type="RefSeq" id="WP_183999935.1">
    <property type="nucleotide sequence ID" value="NZ_JACIEH010000003.1"/>
</dbReference>
<keyword evidence="1" id="KW-0732">Signal</keyword>
<comment type="caution">
    <text evidence="2">The sequence shown here is derived from an EMBL/GenBank/DDBJ whole genome shotgun (WGS) entry which is preliminary data.</text>
</comment>
<evidence type="ECO:0000313" key="3">
    <source>
        <dbReference type="Proteomes" id="UP000557392"/>
    </source>
</evidence>
<proteinExistence type="predicted"/>
<dbReference type="AlphaFoldDB" id="A0A7W6NZB7"/>
<dbReference type="SUPFAM" id="SSF51182">
    <property type="entry name" value="RmlC-like cupins"/>
    <property type="match status" value="1"/>
</dbReference>
<dbReference type="InterPro" id="IPR014710">
    <property type="entry name" value="RmlC-like_jellyroll"/>
</dbReference>
<dbReference type="InterPro" id="IPR011051">
    <property type="entry name" value="RmlC_Cupin_sf"/>
</dbReference>
<keyword evidence="3" id="KW-1185">Reference proteome</keyword>
<keyword evidence="2" id="KW-0223">Dioxygenase</keyword>
<name>A0A7W6NZB7_9SPHN</name>
<evidence type="ECO:0000313" key="2">
    <source>
        <dbReference type="EMBL" id="MBB4100656.1"/>
    </source>
</evidence>
<reference evidence="2 3" key="1">
    <citation type="submission" date="2020-08" db="EMBL/GenBank/DDBJ databases">
        <title>Genomic Encyclopedia of Type Strains, Phase IV (KMG-IV): sequencing the most valuable type-strain genomes for metagenomic binning, comparative biology and taxonomic classification.</title>
        <authorList>
            <person name="Goeker M."/>
        </authorList>
    </citation>
    <scope>NUCLEOTIDE SEQUENCE [LARGE SCALE GENOMIC DNA]</scope>
    <source>
        <strain evidence="2 3">DSM 101806</strain>
    </source>
</reference>
<dbReference type="CDD" id="cd06989">
    <property type="entry name" value="cupin_DRT102"/>
    <property type="match status" value="1"/>
</dbReference>
<dbReference type="GO" id="GO:0051213">
    <property type="term" value="F:dioxygenase activity"/>
    <property type="evidence" value="ECO:0007669"/>
    <property type="project" value="UniProtKB-KW"/>
</dbReference>
<dbReference type="Gene3D" id="2.60.120.10">
    <property type="entry name" value="Jelly Rolls"/>
    <property type="match status" value="1"/>
</dbReference>
<feature type="chain" id="PRO_5031210918" evidence="1">
    <location>
        <begin position="24"/>
        <end position="153"/>
    </location>
</feature>
<dbReference type="Proteomes" id="UP000557392">
    <property type="component" value="Unassembled WGS sequence"/>
</dbReference>
<sequence length="153" mass="16026">MNWLGLAATVAPFALLASVSAQAQQVRLTPAEIEGQAKGGAGPGTSGVAGIRTTVLLGDPSKPGPYTIEIRVPAHTRIQAHTHRDARSAVVVGGTWYFGYGATAEEAKVKALPPGSFYTEPADDPHFALTRDEPAIVYITGWGPTDTIYTAKP</sequence>
<gene>
    <name evidence="2" type="ORF">GGR46_004228</name>
</gene>
<dbReference type="EMBL" id="JACIEH010000003">
    <property type="protein sequence ID" value="MBB4100656.1"/>
    <property type="molecule type" value="Genomic_DNA"/>
</dbReference>
<organism evidence="2 3">
    <name type="scientific">Sphingomonas kyeonggiensis</name>
    <dbReference type="NCBI Taxonomy" id="1268553"/>
    <lineage>
        <taxon>Bacteria</taxon>
        <taxon>Pseudomonadati</taxon>
        <taxon>Pseudomonadota</taxon>
        <taxon>Alphaproteobacteria</taxon>
        <taxon>Sphingomonadales</taxon>
        <taxon>Sphingomonadaceae</taxon>
        <taxon>Sphingomonas</taxon>
    </lineage>
</organism>